<protein>
    <submittedName>
        <fullName evidence="1">Uncharacterized protein</fullName>
    </submittedName>
</protein>
<dbReference type="OrthoDB" id="39249at10239"/>
<name>W8EBC2_9CAUD</name>
<dbReference type="EMBL" id="KJ409772">
    <property type="protein sequence ID" value="AHJ87260.1"/>
    <property type="molecule type" value="Genomic_DNA"/>
</dbReference>
<accession>W8EBC2</accession>
<dbReference type="Proteomes" id="UP000203637">
    <property type="component" value="Segment"/>
</dbReference>
<evidence type="ECO:0000313" key="1">
    <source>
        <dbReference type="EMBL" id="AHJ87260.1"/>
    </source>
</evidence>
<sequence>MRAKTDTWDSSLLMLSPKEQRQWWLAELKRRQPHGMAVNCRHMPSLPRTPILRKLIEDGLILRVREYRGRMCFRTVLRLPD</sequence>
<keyword evidence="2" id="KW-1185">Reference proteome</keyword>
<proteinExistence type="predicted"/>
<evidence type="ECO:0000313" key="2">
    <source>
        <dbReference type="Proteomes" id="UP000203637"/>
    </source>
</evidence>
<organism evidence="1 2">
    <name type="scientific">Pseudomonas phage phiPsa374</name>
    <dbReference type="NCBI Taxonomy" id="1458843"/>
    <lineage>
        <taxon>Viruses</taxon>
        <taxon>Duplodnaviria</taxon>
        <taxon>Heunggongvirae</taxon>
        <taxon>Uroviricota</taxon>
        <taxon>Caudoviricetes</taxon>
        <taxon>Vandenendeviridae</taxon>
        <taxon>Gorskivirinae</taxon>
        <taxon>Otagovirus</taxon>
        <taxon>Otagovirus Psa374</taxon>
    </lineage>
</organism>
<reference evidence="1 2" key="1">
    <citation type="journal article" date="2014" name="Appl. Environ. Microbiol.">
        <title>Identification of Bacteriophages for Biocontrol of the Kiwifruit Canker Phytopathogen Pseudomonas syringae pv. actinidiae.</title>
        <authorList>
            <person name="Frampton R.A."/>
            <person name="Taylor C."/>
            <person name="Holguin Moreno A.V."/>
            <person name="Visnovsky S.B."/>
            <person name="Petty N.K."/>
            <person name="Pitman A.R."/>
            <person name="Fineran P.C."/>
        </authorList>
    </citation>
    <scope>NUCLEOTIDE SEQUENCE [LARGE SCALE GENOMIC DNA]</scope>
</reference>